<dbReference type="EMBL" id="KI660368">
    <property type="protein sequence ID" value="ETN74323.1"/>
    <property type="molecule type" value="Genomic_DNA"/>
</dbReference>
<keyword evidence="2" id="KW-1185">Reference proteome</keyword>
<dbReference type="KEGG" id="nai:NECAME_13048"/>
<protein>
    <submittedName>
        <fullName evidence="1">Uncharacterized protein</fullName>
    </submittedName>
</protein>
<sequence>MRIASLGSNTLPPIRSVVRIKFKVMNGLIKVPLIVKAASKKECKGSAALKKACSSHLGRI</sequence>
<dbReference type="Proteomes" id="UP000053676">
    <property type="component" value="Unassembled WGS sequence"/>
</dbReference>
<evidence type="ECO:0000313" key="2">
    <source>
        <dbReference type="Proteomes" id="UP000053676"/>
    </source>
</evidence>
<reference evidence="2" key="1">
    <citation type="journal article" date="2014" name="Nat. Genet.">
        <title>Genome of the human hookworm Necator americanus.</title>
        <authorList>
            <person name="Tang Y.T."/>
            <person name="Gao X."/>
            <person name="Rosa B.A."/>
            <person name="Abubucker S."/>
            <person name="Hallsworth-Pepin K."/>
            <person name="Martin J."/>
            <person name="Tyagi R."/>
            <person name="Heizer E."/>
            <person name="Zhang X."/>
            <person name="Bhonagiri-Palsikar V."/>
            <person name="Minx P."/>
            <person name="Warren W.C."/>
            <person name="Wang Q."/>
            <person name="Zhan B."/>
            <person name="Hotez P.J."/>
            <person name="Sternberg P.W."/>
            <person name="Dougall A."/>
            <person name="Gaze S.T."/>
            <person name="Mulvenna J."/>
            <person name="Sotillo J."/>
            <person name="Ranganathan S."/>
            <person name="Rabelo E.M."/>
            <person name="Wilson R.K."/>
            <person name="Felgner P.L."/>
            <person name="Bethony J."/>
            <person name="Hawdon J.M."/>
            <person name="Gasser R.B."/>
            <person name="Loukas A."/>
            <person name="Mitreva M."/>
        </authorList>
    </citation>
    <scope>NUCLEOTIDE SEQUENCE [LARGE SCALE GENOMIC DNA]</scope>
</reference>
<gene>
    <name evidence="1" type="ORF">NECAME_13048</name>
</gene>
<accession>W2SXS1</accession>
<organism evidence="1 2">
    <name type="scientific">Necator americanus</name>
    <name type="common">Human hookworm</name>
    <dbReference type="NCBI Taxonomy" id="51031"/>
    <lineage>
        <taxon>Eukaryota</taxon>
        <taxon>Metazoa</taxon>
        <taxon>Ecdysozoa</taxon>
        <taxon>Nematoda</taxon>
        <taxon>Chromadorea</taxon>
        <taxon>Rhabditida</taxon>
        <taxon>Rhabditina</taxon>
        <taxon>Rhabditomorpha</taxon>
        <taxon>Strongyloidea</taxon>
        <taxon>Ancylostomatidae</taxon>
        <taxon>Bunostominae</taxon>
        <taxon>Necator</taxon>
    </lineage>
</organism>
<proteinExistence type="predicted"/>
<evidence type="ECO:0000313" key="1">
    <source>
        <dbReference type="EMBL" id="ETN74323.1"/>
    </source>
</evidence>
<name>W2SXS1_NECAM</name>
<dbReference type="AlphaFoldDB" id="W2SXS1"/>